<reference evidence="1" key="1">
    <citation type="submission" date="2016-10" db="EMBL/GenBank/DDBJ databases">
        <title>Sequence of Gallionella enrichment culture.</title>
        <authorList>
            <person name="Poehlein A."/>
            <person name="Muehling M."/>
            <person name="Daniel R."/>
        </authorList>
    </citation>
    <scope>NUCLEOTIDE SEQUENCE</scope>
</reference>
<dbReference type="PROSITE" id="PS51257">
    <property type="entry name" value="PROKAR_LIPOPROTEIN"/>
    <property type="match status" value="1"/>
</dbReference>
<name>A0A1J5Q9N8_9ZZZZ</name>
<evidence type="ECO:0008006" key="2">
    <source>
        <dbReference type="Google" id="ProtNLM"/>
    </source>
</evidence>
<sequence>MAEFMKTVRFILPLQMTVLAVAAIIASMGCLADTAGLVDPTQPPMGMVPAGAAGTGAGIGAVPAGPVLQSVMTGPGREIAIISGQSVRVGGKFGDATLVRVRDQEAILRARDGTLQVLSLHPAVKKKVTVQPQEDAVFTHKKARPVQPAAPEIR</sequence>
<organism evidence="1">
    <name type="scientific">mine drainage metagenome</name>
    <dbReference type="NCBI Taxonomy" id="410659"/>
    <lineage>
        <taxon>unclassified sequences</taxon>
        <taxon>metagenomes</taxon>
        <taxon>ecological metagenomes</taxon>
    </lineage>
</organism>
<accession>A0A1J5Q9N8</accession>
<protein>
    <recommendedName>
        <fullName evidence="2">MSHA biogenesis protein MshK</fullName>
    </recommendedName>
</protein>
<gene>
    <name evidence="1" type="ORF">GALL_417110</name>
</gene>
<proteinExistence type="predicted"/>
<evidence type="ECO:0000313" key="1">
    <source>
        <dbReference type="EMBL" id="OIQ76604.1"/>
    </source>
</evidence>
<dbReference type="EMBL" id="MLJW01001822">
    <property type="protein sequence ID" value="OIQ76604.1"/>
    <property type="molecule type" value="Genomic_DNA"/>
</dbReference>
<comment type="caution">
    <text evidence="1">The sequence shown here is derived from an EMBL/GenBank/DDBJ whole genome shotgun (WGS) entry which is preliminary data.</text>
</comment>
<dbReference type="AlphaFoldDB" id="A0A1J5Q9N8"/>